<protein>
    <submittedName>
        <fullName evidence="1">7578_t:CDS:1</fullName>
    </submittedName>
</protein>
<comment type="caution">
    <text evidence="1">The sequence shown here is derived from an EMBL/GenBank/DDBJ whole genome shotgun (WGS) entry which is preliminary data.</text>
</comment>
<dbReference type="EMBL" id="CAJVQC010024329">
    <property type="protein sequence ID" value="CAG8726021.1"/>
    <property type="molecule type" value="Genomic_DNA"/>
</dbReference>
<keyword evidence="2" id="KW-1185">Reference proteome</keyword>
<organism evidence="1 2">
    <name type="scientific">Racocetra persica</name>
    <dbReference type="NCBI Taxonomy" id="160502"/>
    <lineage>
        <taxon>Eukaryota</taxon>
        <taxon>Fungi</taxon>
        <taxon>Fungi incertae sedis</taxon>
        <taxon>Mucoromycota</taxon>
        <taxon>Glomeromycotina</taxon>
        <taxon>Glomeromycetes</taxon>
        <taxon>Diversisporales</taxon>
        <taxon>Gigasporaceae</taxon>
        <taxon>Racocetra</taxon>
    </lineage>
</organism>
<gene>
    <name evidence="1" type="ORF">RPERSI_LOCUS11700</name>
</gene>
<sequence>MTFETFSVINICKKKITRQNLINDIIAGLIEKENDTKVLPTIILYDDRGLQLFDQITYIDEYYLTNCEIDILNKKVDQITDYIDSDSSIIELGAG</sequence>
<name>A0ACA9PYT0_9GLOM</name>
<feature type="non-terminal residue" evidence="1">
    <location>
        <position position="95"/>
    </location>
</feature>
<reference evidence="1" key="1">
    <citation type="submission" date="2021-06" db="EMBL/GenBank/DDBJ databases">
        <authorList>
            <person name="Kallberg Y."/>
            <person name="Tangrot J."/>
            <person name="Rosling A."/>
        </authorList>
    </citation>
    <scope>NUCLEOTIDE SEQUENCE</scope>
    <source>
        <strain evidence="1">MA461A</strain>
    </source>
</reference>
<accession>A0ACA9PYT0</accession>
<proteinExistence type="predicted"/>
<evidence type="ECO:0000313" key="1">
    <source>
        <dbReference type="EMBL" id="CAG8726021.1"/>
    </source>
</evidence>
<evidence type="ECO:0000313" key="2">
    <source>
        <dbReference type="Proteomes" id="UP000789920"/>
    </source>
</evidence>
<dbReference type="Proteomes" id="UP000789920">
    <property type="component" value="Unassembled WGS sequence"/>
</dbReference>